<protein>
    <submittedName>
        <fullName evidence="1">Uncharacterized protein</fullName>
    </submittedName>
</protein>
<dbReference type="AlphaFoldDB" id="A0A0H5QIG0"/>
<sequence length="103" mass="11750">YYVAGKETYDAGMYKASSTFLRHYVQTPNSLLPGHHLLAYALASLNQRSSSIEQLQLCVNAGFDSDWQLLVELTIELLQETELKEKAQEKLRDNIEIAINKFD</sequence>
<reference evidence="1" key="1">
    <citation type="submission" date="2015-04" db="EMBL/GenBank/DDBJ databases">
        <title>The genome sequence of the plant pathogenic Rhizarian Plasmodiophora brassicae reveals insights in its biotrophic life cycle and the origin of chitin synthesis.</title>
        <authorList>
            <person name="Schwelm A."/>
            <person name="Fogelqvist J."/>
            <person name="Knaust A."/>
            <person name="Julke S."/>
            <person name="Lilja T."/>
            <person name="Dhandapani V."/>
            <person name="Bonilla-Rosso G."/>
            <person name="Karlsson M."/>
            <person name="Shevchenko A."/>
            <person name="Choi S.R."/>
            <person name="Kim H.G."/>
            <person name="Park J.Y."/>
            <person name="Lim Y.P."/>
            <person name="Ludwig-Muller J."/>
            <person name="Dixelius C."/>
        </authorList>
    </citation>
    <scope>NUCLEOTIDE SEQUENCE</scope>
    <source>
        <tissue evidence="1">Potato root galls</tissue>
    </source>
</reference>
<accession>A0A0H5QIG0</accession>
<feature type="non-terminal residue" evidence="1">
    <location>
        <position position="1"/>
    </location>
</feature>
<organism evidence="1">
    <name type="scientific">Spongospora subterranea</name>
    <dbReference type="NCBI Taxonomy" id="70186"/>
    <lineage>
        <taxon>Eukaryota</taxon>
        <taxon>Sar</taxon>
        <taxon>Rhizaria</taxon>
        <taxon>Endomyxa</taxon>
        <taxon>Phytomyxea</taxon>
        <taxon>Plasmodiophorida</taxon>
        <taxon>Plasmodiophoridae</taxon>
        <taxon>Spongospora</taxon>
    </lineage>
</organism>
<dbReference type="EMBL" id="HACM01001408">
    <property type="protein sequence ID" value="CRZ01850.1"/>
    <property type="molecule type" value="Transcribed_RNA"/>
</dbReference>
<name>A0A0H5QIG0_9EUKA</name>
<proteinExistence type="predicted"/>
<evidence type="ECO:0000313" key="1">
    <source>
        <dbReference type="EMBL" id="CRZ01850.1"/>
    </source>
</evidence>